<feature type="region of interest" description="Disordered" evidence="1">
    <location>
        <begin position="17"/>
        <end position="41"/>
    </location>
</feature>
<evidence type="ECO:0000313" key="2">
    <source>
        <dbReference type="EMBL" id="CDF41001.1"/>
    </source>
</evidence>
<protein>
    <submittedName>
        <fullName evidence="2">Uncharacterized protein</fullName>
    </submittedName>
</protein>
<dbReference type="EMBL" id="HG002294">
    <property type="protein sequence ID" value="CDF41001.1"/>
    <property type="molecule type" value="Genomic_DNA"/>
</dbReference>
<evidence type="ECO:0000313" key="3">
    <source>
        <dbReference type="Proteomes" id="UP000012073"/>
    </source>
</evidence>
<dbReference type="Proteomes" id="UP000012073">
    <property type="component" value="Unassembled WGS sequence"/>
</dbReference>
<dbReference type="AlphaFoldDB" id="R7QU63"/>
<reference evidence="3" key="1">
    <citation type="journal article" date="2013" name="Proc. Natl. Acad. Sci. U.S.A.">
        <title>Genome structure and metabolic features in the red seaweed Chondrus crispus shed light on evolution of the Archaeplastida.</title>
        <authorList>
            <person name="Collen J."/>
            <person name="Porcel B."/>
            <person name="Carre W."/>
            <person name="Ball S.G."/>
            <person name="Chaparro C."/>
            <person name="Tonon T."/>
            <person name="Barbeyron T."/>
            <person name="Michel G."/>
            <person name="Noel B."/>
            <person name="Valentin K."/>
            <person name="Elias M."/>
            <person name="Artiguenave F."/>
            <person name="Arun A."/>
            <person name="Aury J.M."/>
            <person name="Barbosa-Neto J.F."/>
            <person name="Bothwell J.H."/>
            <person name="Bouget F.Y."/>
            <person name="Brillet L."/>
            <person name="Cabello-Hurtado F."/>
            <person name="Capella-Gutierrez S."/>
            <person name="Charrier B."/>
            <person name="Cladiere L."/>
            <person name="Cock J.M."/>
            <person name="Coelho S.M."/>
            <person name="Colleoni C."/>
            <person name="Czjzek M."/>
            <person name="Da Silva C."/>
            <person name="Delage L."/>
            <person name="Denoeud F."/>
            <person name="Deschamps P."/>
            <person name="Dittami S.M."/>
            <person name="Gabaldon T."/>
            <person name="Gachon C.M."/>
            <person name="Groisillier A."/>
            <person name="Herve C."/>
            <person name="Jabbari K."/>
            <person name="Katinka M."/>
            <person name="Kloareg B."/>
            <person name="Kowalczyk N."/>
            <person name="Labadie K."/>
            <person name="Leblanc C."/>
            <person name="Lopez P.J."/>
            <person name="McLachlan D.H."/>
            <person name="Meslet-Cladiere L."/>
            <person name="Moustafa A."/>
            <person name="Nehr Z."/>
            <person name="Nyvall Collen P."/>
            <person name="Panaud O."/>
            <person name="Partensky F."/>
            <person name="Poulain J."/>
            <person name="Rensing S.A."/>
            <person name="Rousvoal S."/>
            <person name="Samson G."/>
            <person name="Symeonidi A."/>
            <person name="Weissenbach J."/>
            <person name="Zambounis A."/>
            <person name="Wincker P."/>
            <person name="Boyen C."/>
        </authorList>
    </citation>
    <scope>NUCLEOTIDE SEQUENCE [LARGE SCALE GENOMIC DNA]</scope>
    <source>
        <strain evidence="3">cv. Stackhouse</strain>
    </source>
</reference>
<accession>R7QU63</accession>
<organism evidence="2 3">
    <name type="scientific">Chondrus crispus</name>
    <name type="common">Carrageen Irish moss</name>
    <name type="synonym">Polymorpha crispa</name>
    <dbReference type="NCBI Taxonomy" id="2769"/>
    <lineage>
        <taxon>Eukaryota</taxon>
        <taxon>Rhodophyta</taxon>
        <taxon>Florideophyceae</taxon>
        <taxon>Rhodymeniophycidae</taxon>
        <taxon>Gigartinales</taxon>
        <taxon>Gigartinaceae</taxon>
        <taxon>Chondrus</taxon>
    </lineage>
</organism>
<dbReference type="KEGG" id="ccp:CHC_T00007580001"/>
<evidence type="ECO:0000256" key="1">
    <source>
        <dbReference type="SAM" id="MobiDB-lite"/>
    </source>
</evidence>
<dbReference type="RefSeq" id="XP_005711295.1">
    <property type="nucleotide sequence ID" value="XM_005711238.1"/>
</dbReference>
<feature type="compositionally biased region" description="Basic residues" evidence="1">
    <location>
        <begin position="30"/>
        <end position="41"/>
    </location>
</feature>
<feature type="compositionally biased region" description="Basic and acidic residues" evidence="1">
    <location>
        <begin position="17"/>
        <end position="26"/>
    </location>
</feature>
<gene>
    <name evidence="2" type="ORF">CHC_T00007580001</name>
</gene>
<dbReference type="Gramene" id="CDF41001">
    <property type="protein sequence ID" value="CDF41001"/>
    <property type="gene ID" value="CHC_T00007580001"/>
</dbReference>
<dbReference type="GeneID" id="17319009"/>
<sequence>MGTQIRMKNPLVSLHRLEEGREDPANSRHGATRCRTHCHQS</sequence>
<keyword evidence="3" id="KW-1185">Reference proteome</keyword>
<proteinExistence type="predicted"/>
<name>R7QU63_CHOCR</name>